<dbReference type="PANTHER" id="PTHR39289:SF1">
    <property type="entry name" value="L-ECTOINE SYNTHASE"/>
    <property type="match status" value="1"/>
</dbReference>
<evidence type="ECO:0000256" key="4">
    <source>
        <dbReference type="ARBA" id="ARBA00019707"/>
    </source>
</evidence>
<dbReference type="RefSeq" id="WP_007621701.1">
    <property type="nucleotide sequence ID" value="NZ_BANX01000020.1"/>
</dbReference>
<evidence type="ECO:0000313" key="10">
    <source>
        <dbReference type="EMBL" id="GAC69028.1"/>
    </source>
</evidence>
<comment type="pathway">
    <text evidence="1 8">Amine and polyamine biosynthesis; ectoine biosynthesis; L-ectoine from L-aspartate 4-semialdehyde: step 3/3.</text>
</comment>
<keyword evidence="11" id="KW-1185">Reference proteome</keyword>
<dbReference type="Pfam" id="PF06339">
    <property type="entry name" value="Ectoine_synth"/>
    <property type="match status" value="1"/>
</dbReference>
<dbReference type="EMBL" id="BANX01000020">
    <property type="protein sequence ID" value="GAC69028.1"/>
    <property type="molecule type" value="Genomic_DNA"/>
</dbReference>
<evidence type="ECO:0000256" key="3">
    <source>
        <dbReference type="ARBA" id="ARBA00013192"/>
    </source>
</evidence>
<dbReference type="OrthoDB" id="4406415at2"/>
<dbReference type="eggNOG" id="COG1917">
    <property type="taxonomic scope" value="Bacteria"/>
</dbReference>
<evidence type="ECO:0000256" key="9">
    <source>
        <dbReference type="SAM" id="MobiDB-lite"/>
    </source>
</evidence>
<evidence type="ECO:0000313" key="11">
    <source>
        <dbReference type="Proteomes" id="UP000011666"/>
    </source>
</evidence>
<evidence type="ECO:0000256" key="6">
    <source>
        <dbReference type="ARBA" id="ARBA00033271"/>
    </source>
</evidence>
<dbReference type="SUPFAM" id="SSF51182">
    <property type="entry name" value="RmlC-like cupins"/>
    <property type="match status" value="1"/>
</dbReference>
<dbReference type="Gene3D" id="2.60.120.10">
    <property type="entry name" value="Jelly Rolls"/>
    <property type="match status" value="1"/>
</dbReference>
<dbReference type="InterPro" id="IPR010462">
    <property type="entry name" value="Ectoine_synth"/>
</dbReference>
<accession>M0QKE0</accession>
<reference evidence="10 11" key="1">
    <citation type="submission" date="2013-01" db="EMBL/GenBank/DDBJ databases">
        <title>Whole genome shotgun sequence of Gordonia soli NBRC 108243.</title>
        <authorList>
            <person name="Isaki-Nakamura S."/>
            <person name="Hosoyama A."/>
            <person name="Tsuchikane K."/>
            <person name="Ando Y."/>
            <person name="Baba S."/>
            <person name="Ohji S."/>
            <person name="Hamada M."/>
            <person name="Tamura T."/>
            <person name="Yamazoe A."/>
            <person name="Yamazaki S."/>
            <person name="Fujita N."/>
        </authorList>
    </citation>
    <scope>NUCLEOTIDE SEQUENCE [LARGE SCALE GENOMIC DNA]</scope>
    <source>
        <strain evidence="10 11">NBRC 108243</strain>
    </source>
</reference>
<dbReference type="CDD" id="cd06978">
    <property type="entry name" value="cupin_EctC"/>
    <property type="match status" value="1"/>
</dbReference>
<dbReference type="GO" id="GO:0019491">
    <property type="term" value="P:ectoine biosynthetic process"/>
    <property type="evidence" value="ECO:0007669"/>
    <property type="project" value="UniProtKB-UniRule"/>
</dbReference>
<dbReference type="STRING" id="1223545.GS4_20_00930"/>
<dbReference type="GO" id="GO:0033990">
    <property type="term" value="F:ectoine synthase activity"/>
    <property type="evidence" value="ECO:0007669"/>
    <property type="project" value="UniProtKB-EC"/>
</dbReference>
<protein>
    <recommendedName>
        <fullName evidence="4 8">L-ectoine synthase</fullName>
        <ecNumber evidence="3 8">4.2.1.108</ecNumber>
    </recommendedName>
    <alternativeName>
        <fullName evidence="6 8">N-acetyldiaminobutyrate dehydratase</fullName>
    </alternativeName>
</protein>
<feature type="region of interest" description="Disordered" evidence="9">
    <location>
        <begin position="131"/>
        <end position="150"/>
    </location>
</feature>
<dbReference type="PANTHER" id="PTHR39289">
    <property type="match status" value="1"/>
</dbReference>
<keyword evidence="5 8" id="KW-0456">Lyase</keyword>
<evidence type="ECO:0000256" key="7">
    <source>
        <dbReference type="ARBA" id="ARBA00048714"/>
    </source>
</evidence>
<dbReference type="NCBIfam" id="NF009806">
    <property type="entry name" value="PRK13290.1"/>
    <property type="match status" value="1"/>
</dbReference>
<evidence type="ECO:0000256" key="1">
    <source>
        <dbReference type="ARBA" id="ARBA00005181"/>
    </source>
</evidence>
<dbReference type="UniPathway" id="UPA00067">
    <property type="reaction ID" value="UER00123"/>
</dbReference>
<dbReference type="EC" id="4.2.1.108" evidence="3 8"/>
<evidence type="ECO:0000256" key="8">
    <source>
        <dbReference type="HAMAP-Rule" id="MF_01255"/>
    </source>
</evidence>
<sequence length="150" mass="16387">MIVRTTDEISGTEREVKDPKGNWVSKRIVLGGDGVGFSYHETVIDAGSVNEFHYANHIEAVWLIEGTGTLTDRETGEKYPLAPGTMYLLNGHERHTVEADTQLRMFCVFNPPVVGTEVHDENGVYPLVAVPHPTGKHSSESGADPVDATN</sequence>
<proteinExistence type="inferred from homology"/>
<dbReference type="HAMAP" id="MF_01255">
    <property type="entry name" value="Ectoine_synth"/>
    <property type="match status" value="1"/>
</dbReference>
<comment type="caution">
    <text evidence="10">The sequence shown here is derived from an EMBL/GenBank/DDBJ whole genome shotgun (WGS) entry which is preliminary data.</text>
</comment>
<dbReference type="InterPro" id="IPR011051">
    <property type="entry name" value="RmlC_Cupin_sf"/>
</dbReference>
<organism evidence="10 11">
    <name type="scientific">Gordonia soli NBRC 108243</name>
    <dbReference type="NCBI Taxonomy" id="1223545"/>
    <lineage>
        <taxon>Bacteria</taxon>
        <taxon>Bacillati</taxon>
        <taxon>Actinomycetota</taxon>
        <taxon>Actinomycetes</taxon>
        <taxon>Mycobacteriales</taxon>
        <taxon>Gordoniaceae</taxon>
        <taxon>Gordonia</taxon>
    </lineage>
</organism>
<dbReference type="Proteomes" id="UP000011666">
    <property type="component" value="Unassembled WGS sequence"/>
</dbReference>
<comment type="similarity">
    <text evidence="2 8">Belongs to the ectoine synthase family.</text>
</comment>
<dbReference type="AlphaFoldDB" id="M0QKE0"/>
<comment type="function">
    <text evidence="8">Catalyzes the circularization of gamma-N-acetyl-alpha,gamma-diaminobutyric acid (ADABA) to ectoine (1,4,5,6-tetrahydro-2-methyl-4-pyrimidine carboxylic acid), which is an excellent osmoprotectant.</text>
</comment>
<comment type="catalytic activity">
    <reaction evidence="7 8">
        <text>(2S)-4-acetamido-2-aminobutanoate = L-ectoine + H2O</text>
        <dbReference type="Rhea" id="RHEA:17281"/>
        <dbReference type="ChEBI" id="CHEBI:15377"/>
        <dbReference type="ChEBI" id="CHEBI:58515"/>
        <dbReference type="ChEBI" id="CHEBI:58929"/>
        <dbReference type="EC" id="4.2.1.108"/>
    </reaction>
</comment>
<evidence type="ECO:0000256" key="5">
    <source>
        <dbReference type="ARBA" id="ARBA00023239"/>
    </source>
</evidence>
<dbReference type="InterPro" id="IPR014710">
    <property type="entry name" value="RmlC-like_jellyroll"/>
</dbReference>
<evidence type="ECO:0000256" key="2">
    <source>
        <dbReference type="ARBA" id="ARBA00009637"/>
    </source>
</evidence>
<gene>
    <name evidence="8 10" type="primary">ectC</name>
    <name evidence="10" type="ORF">GS4_20_00930</name>
</gene>
<name>M0QKE0_9ACTN</name>